<evidence type="ECO:0000259" key="4">
    <source>
        <dbReference type="SMART" id="SM00822"/>
    </source>
</evidence>
<dbReference type="RefSeq" id="WP_091949015.1">
    <property type="nucleotide sequence ID" value="NZ_FOEE01000020.1"/>
</dbReference>
<dbReference type="STRING" id="673521.SAMN05660991_04431"/>
<reference evidence="6" key="1">
    <citation type="submission" date="2016-10" db="EMBL/GenBank/DDBJ databases">
        <authorList>
            <person name="Varghese N."/>
            <person name="Submissions S."/>
        </authorList>
    </citation>
    <scope>NUCLEOTIDE SEQUENCE [LARGE SCALE GENOMIC DNA]</scope>
    <source>
        <strain evidence="6">DSM 45413</strain>
    </source>
</reference>
<evidence type="ECO:0000256" key="1">
    <source>
        <dbReference type="ARBA" id="ARBA00006484"/>
    </source>
</evidence>
<evidence type="ECO:0000256" key="2">
    <source>
        <dbReference type="ARBA" id="ARBA00023002"/>
    </source>
</evidence>
<dbReference type="InterPro" id="IPR057326">
    <property type="entry name" value="KR_dom"/>
</dbReference>
<protein>
    <submittedName>
        <fullName evidence="5">NAD(P)-dependent dehydrogenase, short-chain alcohol dehydrogenase family</fullName>
    </submittedName>
</protein>
<sequence length="306" mass="31699">MEKICEGRVAVVTGGGRGLGRSHALELARHGARVVVNDLGGGPDGTGSDPAVAEAVAEEIRAAGGEAVASGHDVADSDGAREVVRLAIDTFGGLDVLVNNAGILRDRTLAGMSDEDWDSVVRVHLRGTFAPSRAAAAYWRDRAKSTGAGVDGRIICTTSPVGLYGNFGQTNYIAAKGGIASFTLGAAQELARYGVTVNTIAPTAATRLVLALMTDEPPAEFVAKFDPGFVSPVVVWLASPQSAAVTGRIFDVRGNRVALVESWRIGAEILRDEPWDPAALGEVVSDLVAKAAPTPDISGYVQPQEG</sequence>
<dbReference type="InterPro" id="IPR036291">
    <property type="entry name" value="NAD(P)-bd_dom_sf"/>
</dbReference>
<evidence type="ECO:0000256" key="3">
    <source>
        <dbReference type="RuleBase" id="RU000363"/>
    </source>
</evidence>
<dbReference type="AlphaFoldDB" id="A0A1H8WHP5"/>
<dbReference type="GO" id="GO:0016491">
    <property type="term" value="F:oxidoreductase activity"/>
    <property type="evidence" value="ECO:0007669"/>
    <property type="project" value="UniProtKB-KW"/>
</dbReference>
<dbReference type="InterPro" id="IPR051687">
    <property type="entry name" value="Peroxisomal_Beta-Oxidation"/>
</dbReference>
<keyword evidence="6" id="KW-1185">Reference proteome</keyword>
<dbReference type="SUPFAM" id="SSF51735">
    <property type="entry name" value="NAD(P)-binding Rossmann-fold domains"/>
    <property type="match status" value="1"/>
</dbReference>
<dbReference type="Pfam" id="PF00106">
    <property type="entry name" value="adh_short"/>
    <property type="match status" value="1"/>
</dbReference>
<organism evidence="5 6">
    <name type="scientific">Trujillonella endophytica</name>
    <dbReference type="NCBI Taxonomy" id="673521"/>
    <lineage>
        <taxon>Bacteria</taxon>
        <taxon>Bacillati</taxon>
        <taxon>Actinomycetota</taxon>
        <taxon>Actinomycetes</taxon>
        <taxon>Geodermatophilales</taxon>
        <taxon>Geodermatophilaceae</taxon>
        <taxon>Trujillonella</taxon>
    </lineage>
</organism>
<evidence type="ECO:0000313" key="6">
    <source>
        <dbReference type="Proteomes" id="UP000198960"/>
    </source>
</evidence>
<accession>A0A1H8WHP5</accession>
<dbReference type="PANTHER" id="PTHR45024">
    <property type="entry name" value="DEHYDROGENASES, SHORT CHAIN"/>
    <property type="match status" value="1"/>
</dbReference>
<dbReference type="SMART" id="SM00822">
    <property type="entry name" value="PKS_KR"/>
    <property type="match status" value="1"/>
</dbReference>
<dbReference type="PRINTS" id="PR00080">
    <property type="entry name" value="SDRFAMILY"/>
</dbReference>
<dbReference type="InterPro" id="IPR002347">
    <property type="entry name" value="SDR_fam"/>
</dbReference>
<dbReference type="EMBL" id="FOEE01000020">
    <property type="protein sequence ID" value="SEP27185.1"/>
    <property type="molecule type" value="Genomic_DNA"/>
</dbReference>
<dbReference type="Proteomes" id="UP000198960">
    <property type="component" value="Unassembled WGS sequence"/>
</dbReference>
<evidence type="ECO:0000313" key="5">
    <source>
        <dbReference type="EMBL" id="SEP27185.1"/>
    </source>
</evidence>
<proteinExistence type="inferred from homology"/>
<dbReference type="Gene3D" id="3.40.50.720">
    <property type="entry name" value="NAD(P)-binding Rossmann-like Domain"/>
    <property type="match status" value="1"/>
</dbReference>
<comment type="similarity">
    <text evidence="1 3">Belongs to the short-chain dehydrogenases/reductases (SDR) family.</text>
</comment>
<name>A0A1H8WHP5_9ACTN</name>
<keyword evidence="2" id="KW-0560">Oxidoreductase</keyword>
<dbReference type="FunFam" id="3.40.50.720:FF:000446">
    <property type="entry name" value="Short chain dehydrogenase"/>
    <property type="match status" value="1"/>
</dbReference>
<dbReference type="PANTHER" id="PTHR45024:SF2">
    <property type="entry name" value="SCP2 DOMAIN-CONTAINING PROTEIN"/>
    <property type="match status" value="1"/>
</dbReference>
<dbReference type="OrthoDB" id="9808187at2"/>
<feature type="domain" description="Ketoreductase" evidence="4">
    <location>
        <begin position="8"/>
        <end position="221"/>
    </location>
</feature>
<dbReference type="PRINTS" id="PR00081">
    <property type="entry name" value="GDHRDH"/>
</dbReference>
<gene>
    <name evidence="5" type="ORF">SAMN05660991_04431</name>
</gene>